<dbReference type="GO" id="GO:0006260">
    <property type="term" value="P:DNA replication"/>
    <property type="evidence" value="ECO:0007669"/>
    <property type="project" value="UniProtKB-KW"/>
</dbReference>
<dbReference type="GO" id="GO:0030527">
    <property type="term" value="F:structural constituent of chromatin"/>
    <property type="evidence" value="ECO:0007669"/>
    <property type="project" value="InterPro"/>
</dbReference>
<dbReference type="InterPro" id="IPR010992">
    <property type="entry name" value="IHF-like_DNA-bd_dom_sf"/>
</dbReference>
<protein>
    <recommendedName>
        <fullName evidence="4">Viral histone-like protein</fullName>
    </recommendedName>
    <alternativeName>
        <fullName evidence="9">DNA-binding protein pA104R</fullName>
    </alternativeName>
    <alternativeName>
        <fullName evidence="8">pA104R</fullName>
    </alternativeName>
</protein>
<feature type="domain" description="HU" evidence="12">
    <location>
        <begin position="1"/>
        <end position="113"/>
    </location>
</feature>
<dbReference type="NCBIfam" id="TIGR01201">
    <property type="entry name" value="HU_rel"/>
    <property type="match status" value="1"/>
</dbReference>
<evidence type="ECO:0000259" key="12">
    <source>
        <dbReference type="Pfam" id="PF18291"/>
    </source>
</evidence>
<comment type="function">
    <text evidence="10">DNA-binding protein that plays a critical role in nucleoid compaction, genome replication and DNA replication and transcription. Binds to both ssDNA and dsDNA with a binding site covering about 15 nucleotides. Displays DNA-supercoiling activity only when associated with the viral DNA topoisomerase 2.</text>
</comment>
<dbReference type="InterPro" id="IPR041607">
    <property type="entry name" value="HU-HIG"/>
</dbReference>
<evidence type="ECO:0000256" key="7">
    <source>
        <dbReference type="ARBA" id="ARBA00023125"/>
    </source>
</evidence>
<evidence type="ECO:0000313" key="14">
    <source>
        <dbReference type="Proteomes" id="UP000560658"/>
    </source>
</evidence>
<evidence type="ECO:0000256" key="9">
    <source>
        <dbReference type="ARBA" id="ARBA00033227"/>
    </source>
</evidence>
<evidence type="ECO:0000256" key="3">
    <source>
        <dbReference type="ARBA" id="ARBA00011738"/>
    </source>
</evidence>
<evidence type="ECO:0000256" key="1">
    <source>
        <dbReference type="ARBA" id="ARBA00004328"/>
    </source>
</evidence>
<dbReference type="InterPro" id="IPR005902">
    <property type="entry name" value="HU_DNA-bd_put"/>
</dbReference>
<evidence type="ECO:0000256" key="11">
    <source>
        <dbReference type="SAM" id="MobiDB-lite"/>
    </source>
</evidence>
<evidence type="ECO:0000256" key="8">
    <source>
        <dbReference type="ARBA" id="ARBA00033120"/>
    </source>
</evidence>
<organism evidence="13 14">
    <name type="scientific">Bacteroides reticulotermitis</name>
    <dbReference type="NCBI Taxonomy" id="1133319"/>
    <lineage>
        <taxon>Bacteria</taxon>
        <taxon>Pseudomonadati</taxon>
        <taxon>Bacteroidota</taxon>
        <taxon>Bacteroidia</taxon>
        <taxon>Bacteroidales</taxon>
        <taxon>Bacteroidaceae</taxon>
        <taxon>Bacteroides</taxon>
    </lineage>
</organism>
<reference evidence="13" key="1">
    <citation type="submission" date="2020-08" db="EMBL/GenBank/DDBJ databases">
        <title>Genomic Encyclopedia of Type Strains, Phase IV (KMG-IV): sequencing the most valuable type-strain genomes for metagenomic binning, comparative biology and taxonomic classification.</title>
        <authorList>
            <person name="Goeker M."/>
        </authorList>
    </citation>
    <scope>NUCLEOTIDE SEQUENCE [LARGE SCALE GENOMIC DNA]</scope>
    <source>
        <strain evidence="13">DSM 105720</strain>
    </source>
</reference>
<name>A0A840CX95_9BACE</name>
<keyword evidence="6" id="KW-0426">Late protein</keyword>
<evidence type="ECO:0000256" key="2">
    <source>
        <dbReference type="ARBA" id="ARBA00010529"/>
    </source>
</evidence>
<dbReference type="SUPFAM" id="SSF47729">
    <property type="entry name" value="IHF-like DNA-binding proteins"/>
    <property type="match status" value="1"/>
</dbReference>
<feature type="compositionally biased region" description="Gly residues" evidence="11">
    <location>
        <begin position="141"/>
        <end position="157"/>
    </location>
</feature>
<dbReference type="InterPro" id="IPR000119">
    <property type="entry name" value="Hist_DNA-bd"/>
</dbReference>
<comment type="caution">
    <text evidence="13">The sequence shown here is derived from an EMBL/GenBank/DDBJ whole genome shotgun (WGS) entry which is preliminary data.</text>
</comment>
<sequence>MPVLYKPFQSVLEDKKSGKKLFYPRVVRSGNVDSTQLSKEIAAYSSLSPGDVKNALDNLVTVMGQHLQSSESVSVDGLGTFRMVMLARGKGVETYDEVSAAQATLTVRFQPATTRNLDRTTATRSMVTGAKCVRYDKLVSGTGGENPGEGGNEGGGEAPDPSV</sequence>
<evidence type="ECO:0000313" key="13">
    <source>
        <dbReference type="EMBL" id="MBB4044500.1"/>
    </source>
</evidence>
<dbReference type="Pfam" id="PF18291">
    <property type="entry name" value="HU-HIG"/>
    <property type="match status" value="1"/>
</dbReference>
<dbReference type="RefSeq" id="WP_044161382.1">
    <property type="nucleotide sequence ID" value="NZ_JACIER010000008.1"/>
</dbReference>
<keyword evidence="7" id="KW-0238">DNA-binding</keyword>
<dbReference type="PANTHER" id="PTHR33175">
    <property type="entry name" value="DNA-BINDING PROTEIN HU"/>
    <property type="match status" value="1"/>
</dbReference>
<evidence type="ECO:0000256" key="10">
    <source>
        <dbReference type="ARBA" id="ARBA00046140"/>
    </source>
</evidence>
<keyword evidence="5" id="KW-0235">DNA replication</keyword>
<accession>A0A840CX95</accession>
<dbReference type="EMBL" id="JACIER010000008">
    <property type="protein sequence ID" value="MBB4044500.1"/>
    <property type="molecule type" value="Genomic_DNA"/>
</dbReference>
<dbReference type="Proteomes" id="UP000560658">
    <property type="component" value="Unassembled WGS sequence"/>
</dbReference>
<comment type="similarity">
    <text evidence="2">Belongs to the bacterial histone-like protein family.</text>
</comment>
<dbReference type="GO" id="GO:0005829">
    <property type="term" value="C:cytosol"/>
    <property type="evidence" value="ECO:0007669"/>
    <property type="project" value="TreeGrafter"/>
</dbReference>
<proteinExistence type="inferred from homology"/>
<dbReference type="GO" id="GO:0003677">
    <property type="term" value="F:DNA binding"/>
    <property type="evidence" value="ECO:0007669"/>
    <property type="project" value="UniProtKB-KW"/>
</dbReference>
<dbReference type="Gene3D" id="4.10.520.10">
    <property type="entry name" value="IHF-like DNA-binding proteins"/>
    <property type="match status" value="1"/>
</dbReference>
<feature type="region of interest" description="Disordered" evidence="11">
    <location>
        <begin position="138"/>
        <end position="163"/>
    </location>
</feature>
<dbReference type="AlphaFoldDB" id="A0A840CX95"/>
<evidence type="ECO:0000256" key="6">
    <source>
        <dbReference type="ARBA" id="ARBA00022921"/>
    </source>
</evidence>
<evidence type="ECO:0000256" key="4">
    <source>
        <dbReference type="ARBA" id="ARBA00016145"/>
    </source>
</evidence>
<dbReference type="PANTHER" id="PTHR33175:SF13">
    <property type="entry name" value="HISTONE-LIKE PROTEIN"/>
    <property type="match status" value="1"/>
</dbReference>
<comment type="subcellular location">
    <subcellularLocation>
        <location evidence="1">Virion</location>
    </subcellularLocation>
</comment>
<comment type="subunit">
    <text evidence="3">Homodimer.</text>
</comment>
<keyword evidence="14" id="KW-1185">Reference proteome</keyword>
<gene>
    <name evidence="13" type="ORF">GGR06_002294</name>
</gene>
<evidence type="ECO:0000256" key="5">
    <source>
        <dbReference type="ARBA" id="ARBA00022705"/>
    </source>
</evidence>